<keyword evidence="4" id="KW-1185">Reference proteome</keyword>
<dbReference type="PROSITE" id="PS00893">
    <property type="entry name" value="NUDIX_BOX"/>
    <property type="match status" value="1"/>
</dbReference>
<dbReference type="InterPro" id="IPR020084">
    <property type="entry name" value="NUDIX_hydrolase_CS"/>
</dbReference>
<dbReference type="InterPro" id="IPR000086">
    <property type="entry name" value="NUDIX_hydrolase_dom"/>
</dbReference>
<protein>
    <recommendedName>
        <fullName evidence="2">Nudix hydrolase domain-containing protein</fullName>
    </recommendedName>
</protein>
<dbReference type="InterPro" id="IPR015797">
    <property type="entry name" value="NUDIX_hydrolase-like_dom_sf"/>
</dbReference>
<dbReference type="Pfam" id="PF00293">
    <property type="entry name" value="NUDIX"/>
    <property type="match status" value="1"/>
</dbReference>
<comment type="caution">
    <text evidence="3">The sequence shown here is derived from an EMBL/GenBank/DDBJ whole genome shotgun (WGS) entry which is preliminary data.</text>
</comment>
<gene>
    <name evidence="3" type="ORF">GCM10007173_30750</name>
</gene>
<dbReference type="Proteomes" id="UP000606115">
    <property type="component" value="Unassembled WGS sequence"/>
</dbReference>
<feature type="domain" description="Nudix hydrolase" evidence="2">
    <location>
        <begin position="1"/>
        <end position="125"/>
    </location>
</feature>
<keyword evidence="1" id="KW-0378">Hydrolase</keyword>
<dbReference type="EMBL" id="BMKX01000009">
    <property type="protein sequence ID" value="GGJ69809.1"/>
    <property type="molecule type" value="Genomic_DNA"/>
</dbReference>
<accession>A0ABQ2DV73</accession>
<proteinExistence type="predicted"/>
<organism evidence="3 4">
    <name type="scientific">Glutamicibacter ardleyensis</name>
    <dbReference type="NCBI Taxonomy" id="225894"/>
    <lineage>
        <taxon>Bacteria</taxon>
        <taxon>Bacillati</taxon>
        <taxon>Actinomycetota</taxon>
        <taxon>Actinomycetes</taxon>
        <taxon>Micrococcales</taxon>
        <taxon>Micrococcaceae</taxon>
        <taxon>Glutamicibacter</taxon>
    </lineage>
</organism>
<sequence>MFTHDDYPMEVTGVQVPAGSIAEGESPAHAVVREVGEETGLAARIVRSLGVESYDMWPAKPEVHERHFFQLELVDSDVQVRWKCGENDASDGGQPVSWTCWWMKLSDAHVLCAGFGARLGSIGIDGDL</sequence>
<reference evidence="4" key="1">
    <citation type="journal article" date="2019" name="Int. J. Syst. Evol. Microbiol.">
        <title>The Global Catalogue of Microorganisms (GCM) 10K type strain sequencing project: providing services to taxonomists for standard genome sequencing and annotation.</title>
        <authorList>
            <consortium name="The Broad Institute Genomics Platform"/>
            <consortium name="The Broad Institute Genome Sequencing Center for Infectious Disease"/>
            <person name="Wu L."/>
            <person name="Ma J."/>
        </authorList>
    </citation>
    <scope>NUCLEOTIDE SEQUENCE [LARGE SCALE GENOMIC DNA]</scope>
    <source>
        <strain evidence="4">CGMCC 1.3685</strain>
    </source>
</reference>
<evidence type="ECO:0000259" key="2">
    <source>
        <dbReference type="PROSITE" id="PS51462"/>
    </source>
</evidence>
<evidence type="ECO:0000256" key="1">
    <source>
        <dbReference type="ARBA" id="ARBA00022801"/>
    </source>
</evidence>
<dbReference type="PROSITE" id="PS51462">
    <property type="entry name" value="NUDIX"/>
    <property type="match status" value="1"/>
</dbReference>
<evidence type="ECO:0000313" key="4">
    <source>
        <dbReference type="Proteomes" id="UP000606115"/>
    </source>
</evidence>
<evidence type="ECO:0000313" key="3">
    <source>
        <dbReference type="EMBL" id="GGJ69809.1"/>
    </source>
</evidence>
<name>A0ABQ2DV73_9MICC</name>
<dbReference type="SUPFAM" id="SSF55811">
    <property type="entry name" value="Nudix"/>
    <property type="match status" value="1"/>
</dbReference>
<dbReference type="Gene3D" id="3.90.79.10">
    <property type="entry name" value="Nucleoside Triphosphate Pyrophosphohydrolase"/>
    <property type="match status" value="1"/>
</dbReference>